<dbReference type="EMBL" id="LNYA01000030">
    <property type="protein sequence ID" value="KTC96156.1"/>
    <property type="molecule type" value="Genomic_DNA"/>
</dbReference>
<dbReference type="STRING" id="448.Lery_1948"/>
<keyword evidence="1" id="KW-0812">Transmembrane</keyword>
<gene>
    <name evidence="2" type="ORF">Lery_1948</name>
</gene>
<protein>
    <recommendedName>
        <fullName evidence="4">Transmembrane protein</fullName>
    </recommendedName>
</protein>
<sequence>MRQSELYNGLAGEVVRRYVKASTLLSALPIILIWCLLALVIYLLRNQIESRHLDLMQWILATVMSLWITGRFALAASRGDVHAGFFSHHHYSAGELLSYTGRAILYNLCWFLPALALGLYLKQAGNALRLFFFLKLGIGFGWVAIGYALLVVLSFFGPLLAAALAVYTESLSEVFSREPWQWLFQERRAELICYCSQTVGGIVLFLLTFFLVFVTLQILVSTLSIRAGLYFNAALSYLPFILAPILVGRLSGALVAKDELAETAIASTLNGTGKPGVAVKGRSVYEDLMREVPHMSPAEAESQISQIKAEEATTDQAVVLSYLYAQAGHPEEAIEQAKRALTQCLTDDRGIDAVQLFRFFSKDKSKLHLNEQDLDKLGSYLALQNHYHEAAWCYLTAAKRLQGEAQLLMQKNYLRICDQVRQSGASESAKGLYVLFCKHFPQSSLFEFAKGQIES</sequence>
<accession>A0A0W0TKM1</accession>
<feature type="transmembrane region" description="Helical" evidence="1">
    <location>
        <begin position="127"/>
        <end position="145"/>
    </location>
</feature>
<dbReference type="Proteomes" id="UP000054773">
    <property type="component" value="Unassembled WGS sequence"/>
</dbReference>
<dbReference type="RefSeq" id="WP_058527088.1">
    <property type="nucleotide sequence ID" value="NZ_LNYA01000030.1"/>
</dbReference>
<comment type="caution">
    <text evidence="2">The sequence shown here is derived from an EMBL/GenBank/DDBJ whole genome shotgun (WGS) entry which is preliminary data.</text>
</comment>
<keyword evidence="3" id="KW-1185">Reference proteome</keyword>
<feature type="transmembrane region" description="Helical" evidence="1">
    <location>
        <begin position="56"/>
        <end position="76"/>
    </location>
</feature>
<feature type="transmembrane region" description="Helical" evidence="1">
    <location>
        <begin position="191"/>
        <end position="216"/>
    </location>
</feature>
<reference evidence="2 3" key="1">
    <citation type="submission" date="2015-11" db="EMBL/GenBank/DDBJ databases">
        <title>Genomic analysis of 38 Legionella species identifies large and diverse effector repertoires.</title>
        <authorList>
            <person name="Burstein D."/>
            <person name="Amaro F."/>
            <person name="Zusman T."/>
            <person name="Lifshitz Z."/>
            <person name="Cohen O."/>
            <person name="Gilbert J.A."/>
            <person name="Pupko T."/>
            <person name="Shuman H.A."/>
            <person name="Segal G."/>
        </authorList>
    </citation>
    <scope>NUCLEOTIDE SEQUENCE [LARGE SCALE GENOMIC DNA]</scope>
    <source>
        <strain evidence="2 3">SE-32A-C8</strain>
    </source>
</reference>
<proteinExistence type="predicted"/>
<name>A0A0W0TKM1_LEGER</name>
<evidence type="ECO:0000256" key="1">
    <source>
        <dbReference type="SAM" id="Phobius"/>
    </source>
</evidence>
<feature type="transmembrane region" description="Helical" evidence="1">
    <location>
        <begin position="228"/>
        <end position="247"/>
    </location>
</feature>
<dbReference type="AlphaFoldDB" id="A0A0W0TKM1"/>
<evidence type="ECO:0000313" key="2">
    <source>
        <dbReference type="EMBL" id="KTC96156.1"/>
    </source>
</evidence>
<keyword evidence="1" id="KW-1133">Transmembrane helix</keyword>
<feature type="transmembrane region" description="Helical" evidence="1">
    <location>
        <begin position="24"/>
        <end position="44"/>
    </location>
</feature>
<feature type="transmembrane region" description="Helical" evidence="1">
    <location>
        <begin position="96"/>
        <end position="120"/>
    </location>
</feature>
<organism evidence="2 3">
    <name type="scientific">Legionella erythra</name>
    <dbReference type="NCBI Taxonomy" id="448"/>
    <lineage>
        <taxon>Bacteria</taxon>
        <taxon>Pseudomonadati</taxon>
        <taxon>Pseudomonadota</taxon>
        <taxon>Gammaproteobacteria</taxon>
        <taxon>Legionellales</taxon>
        <taxon>Legionellaceae</taxon>
        <taxon>Legionella</taxon>
    </lineage>
</organism>
<dbReference type="OrthoDB" id="5652195at2"/>
<evidence type="ECO:0000313" key="3">
    <source>
        <dbReference type="Proteomes" id="UP000054773"/>
    </source>
</evidence>
<keyword evidence="1" id="KW-0472">Membrane</keyword>
<evidence type="ECO:0008006" key="4">
    <source>
        <dbReference type="Google" id="ProtNLM"/>
    </source>
</evidence>
<dbReference type="PATRIC" id="fig|448.7.peg.2044"/>